<dbReference type="Pfam" id="PF00076">
    <property type="entry name" value="RRM_1"/>
    <property type="match status" value="1"/>
</dbReference>
<protein>
    <recommendedName>
        <fullName evidence="4">RRM domain-containing protein</fullName>
    </recommendedName>
</protein>
<dbReference type="Proteomes" id="UP000316621">
    <property type="component" value="Chromosome 6"/>
</dbReference>
<dbReference type="SUPFAM" id="SSF54928">
    <property type="entry name" value="RNA-binding domain, RBD"/>
    <property type="match status" value="1"/>
</dbReference>
<evidence type="ECO:0000256" key="2">
    <source>
        <dbReference type="PROSITE-ProRule" id="PRU00176"/>
    </source>
</evidence>
<keyword evidence="3" id="KW-0812">Transmembrane</keyword>
<name>A0A4Y7JZW3_PAPSO</name>
<dbReference type="PANTHER" id="PTHR48029:SF1">
    <property type="entry name" value="NUCLEOLAR PROTEIN 8"/>
    <property type="match status" value="1"/>
</dbReference>
<feature type="domain" description="RRM" evidence="4">
    <location>
        <begin position="40"/>
        <end position="102"/>
    </location>
</feature>
<accession>A0A4Y7JZW3</accession>
<dbReference type="AlphaFoldDB" id="A0A4Y7JZW3"/>
<dbReference type="PANTHER" id="PTHR48029">
    <property type="entry name" value="NUCLEOLAR PROTEIN 8"/>
    <property type="match status" value="1"/>
</dbReference>
<gene>
    <name evidence="5" type="ORF">C5167_009229</name>
</gene>
<dbReference type="PROSITE" id="PS50102">
    <property type="entry name" value="RRM"/>
    <property type="match status" value="1"/>
</dbReference>
<proteinExistence type="predicted"/>
<feature type="transmembrane region" description="Helical" evidence="3">
    <location>
        <begin position="118"/>
        <end position="141"/>
    </location>
</feature>
<evidence type="ECO:0000259" key="4">
    <source>
        <dbReference type="PROSITE" id="PS50102"/>
    </source>
</evidence>
<evidence type="ECO:0000256" key="1">
    <source>
        <dbReference type="ARBA" id="ARBA00022884"/>
    </source>
</evidence>
<keyword evidence="3" id="KW-0472">Membrane</keyword>
<dbReference type="Gramene" id="RZC65541">
    <property type="protein sequence ID" value="RZC65541"/>
    <property type="gene ID" value="C5167_009229"/>
</dbReference>
<dbReference type="STRING" id="3469.A0A4Y7JZW3"/>
<dbReference type="EMBL" id="CM010720">
    <property type="protein sequence ID" value="RZC65541.1"/>
    <property type="molecule type" value="Genomic_DNA"/>
</dbReference>
<reference evidence="5 6" key="1">
    <citation type="journal article" date="2018" name="Science">
        <title>The opium poppy genome and morphinan production.</title>
        <authorList>
            <person name="Guo L."/>
            <person name="Winzer T."/>
            <person name="Yang X."/>
            <person name="Li Y."/>
            <person name="Ning Z."/>
            <person name="He Z."/>
            <person name="Teodor R."/>
            <person name="Lu Y."/>
            <person name="Bowser T.A."/>
            <person name="Graham I.A."/>
            <person name="Ye K."/>
        </authorList>
    </citation>
    <scope>NUCLEOTIDE SEQUENCE [LARGE SCALE GENOMIC DNA]</scope>
    <source>
        <strain evidence="6">cv. HN1</strain>
        <tissue evidence="5">Leaves</tissue>
    </source>
</reference>
<keyword evidence="3" id="KW-1133">Transmembrane helix</keyword>
<dbReference type="SMART" id="SM00360">
    <property type="entry name" value="RRM"/>
    <property type="match status" value="1"/>
</dbReference>
<keyword evidence="6" id="KW-1185">Reference proteome</keyword>
<dbReference type="Gene3D" id="3.30.70.330">
    <property type="match status" value="1"/>
</dbReference>
<dbReference type="InterPro" id="IPR000504">
    <property type="entry name" value="RRM_dom"/>
</dbReference>
<dbReference type="InterPro" id="IPR012677">
    <property type="entry name" value="Nucleotide-bd_a/b_plait_sf"/>
</dbReference>
<evidence type="ECO:0000313" key="6">
    <source>
        <dbReference type="Proteomes" id="UP000316621"/>
    </source>
</evidence>
<sequence>MAMKMAIPRFASKRMFSNFAFSPPPIAAAASAPPAAEPSTKLFVSGLNKRTTSEALTDAFAKFGELGLLLTMHVSEYSRGYGFVRYATLDDAAEGIKGMDGKVRKHYAWSSPVPSRQFLVFILLVFTASLTISHLYVLYFLDGWVIFAEYARPRTQQSPPVKNTGLPPLYKNY</sequence>
<evidence type="ECO:0000256" key="3">
    <source>
        <dbReference type="SAM" id="Phobius"/>
    </source>
</evidence>
<dbReference type="GO" id="GO:0003723">
    <property type="term" value="F:RNA binding"/>
    <property type="evidence" value="ECO:0007669"/>
    <property type="project" value="UniProtKB-UniRule"/>
</dbReference>
<organism evidence="5 6">
    <name type="scientific">Papaver somniferum</name>
    <name type="common">Opium poppy</name>
    <dbReference type="NCBI Taxonomy" id="3469"/>
    <lineage>
        <taxon>Eukaryota</taxon>
        <taxon>Viridiplantae</taxon>
        <taxon>Streptophyta</taxon>
        <taxon>Embryophyta</taxon>
        <taxon>Tracheophyta</taxon>
        <taxon>Spermatophyta</taxon>
        <taxon>Magnoliopsida</taxon>
        <taxon>Ranunculales</taxon>
        <taxon>Papaveraceae</taxon>
        <taxon>Papaveroideae</taxon>
        <taxon>Papaver</taxon>
    </lineage>
</organism>
<dbReference type="InterPro" id="IPR035979">
    <property type="entry name" value="RBD_domain_sf"/>
</dbReference>
<evidence type="ECO:0000313" key="5">
    <source>
        <dbReference type="EMBL" id="RZC65541.1"/>
    </source>
</evidence>
<keyword evidence="1 2" id="KW-0694">RNA-binding</keyword>